<sequence length="272" mass="29280">MAEVQFVMLLQHGRNWEGVGALFHAGPAFRALRQGVHAGGGEFRGHLRGHAARQQGVDHALGDGDSLRAGLAVLAAAAELASQFVPDRLHGGQIIACNFVRFPVERDDLLHRFRRVVPGDGEEVPVGAKVLEGQGSFGDGPAREGLHGEDGDPPFPGKGVEFLRRIGLDEVEGELDGDEQARFHVLLRHGEAVGCDADKADLPRLLCLQDRLHGASRSHDLLPVLFEGHLVELEEVDMIRVQPPEAQVDVFRGGGGVPLHGLGSEENPVSHR</sequence>
<dbReference type="EMBL" id="VSSQ01003211">
    <property type="protein sequence ID" value="MPM19626.1"/>
    <property type="molecule type" value="Genomic_DNA"/>
</dbReference>
<evidence type="ECO:0000256" key="1">
    <source>
        <dbReference type="SAM" id="MobiDB-lite"/>
    </source>
</evidence>
<feature type="compositionally biased region" description="Basic and acidic residues" evidence="1">
    <location>
        <begin position="141"/>
        <end position="150"/>
    </location>
</feature>
<proteinExistence type="predicted"/>
<comment type="caution">
    <text evidence="2">The sequence shown here is derived from an EMBL/GenBank/DDBJ whole genome shotgun (WGS) entry which is preliminary data.</text>
</comment>
<organism evidence="2">
    <name type="scientific">bioreactor metagenome</name>
    <dbReference type="NCBI Taxonomy" id="1076179"/>
    <lineage>
        <taxon>unclassified sequences</taxon>
        <taxon>metagenomes</taxon>
        <taxon>ecological metagenomes</taxon>
    </lineage>
</organism>
<feature type="region of interest" description="Disordered" evidence="1">
    <location>
        <begin position="131"/>
        <end position="154"/>
    </location>
</feature>
<gene>
    <name evidence="2" type="ORF">SDC9_66052</name>
</gene>
<protein>
    <submittedName>
        <fullName evidence="2">Uncharacterized protein</fullName>
    </submittedName>
</protein>
<accession>A0A644XTS8</accession>
<name>A0A644XTS8_9ZZZZ</name>
<dbReference type="AlphaFoldDB" id="A0A644XTS8"/>
<reference evidence="2" key="1">
    <citation type="submission" date="2019-08" db="EMBL/GenBank/DDBJ databases">
        <authorList>
            <person name="Kucharzyk K."/>
            <person name="Murdoch R.W."/>
            <person name="Higgins S."/>
            <person name="Loffler F."/>
        </authorList>
    </citation>
    <scope>NUCLEOTIDE SEQUENCE</scope>
</reference>
<evidence type="ECO:0000313" key="2">
    <source>
        <dbReference type="EMBL" id="MPM19626.1"/>
    </source>
</evidence>